<evidence type="ECO:0000313" key="4">
    <source>
        <dbReference type="Proteomes" id="UP001501536"/>
    </source>
</evidence>
<dbReference type="Gene3D" id="3.10.180.10">
    <property type="entry name" value="2,3-Dihydroxybiphenyl 1,2-Dioxygenase, domain 1"/>
    <property type="match status" value="1"/>
</dbReference>
<comment type="caution">
    <text evidence="3">The sequence shown here is derived from an EMBL/GenBank/DDBJ whole genome shotgun (WGS) entry which is preliminary data.</text>
</comment>
<name>A0ABP7DTU7_9MICC</name>
<gene>
    <name evidence="3" type="ORF">GCM10022377_24770</name>
</gene>
<evidence type="ECO:0000259" key="2">
    <source>
        <dbReference type="PROSITE" id="PS51819"/>
    </source>
</evidence>
<protein>
    <submittedName>
        <fullName evidence="3">VOC family protein</fullName>
    </submittedName>
</protein>
<evidence type="ECO:0000313" key="3">
    <source>
        <dbReference type="EMBL" id="GAA3710211.1"/>
    </source>
</evidence>
<organism evidence="3 4">
    <name type="scientific">Zhihengliuella alba</name>
    <dbReference type="NCBI Taxonomy" id="547018"/>
    <lineage>
        <taxon>Bacteria</taxon>
        <taxon>Bacillati</taxon>
        <taxon>Actinomycetota</taxon>
        <taxon>Actinomycetes</taxon>
        <taxon>Micrococcales</taxon>
        <taxon>Micrococcaceae</taxon>
        <taxon>Zhihengliuella</taxon>
    </lineage>
</organism>
<accession>A0ABP7DTU7</accession>
<dbReference type="InterPro" id="IPR004360">
    <property type="entry name" value="Glyas_Fos-R_dOase_dom"/>
</dbReference>
<dbReference type="SUPFAM" id="SSF54593">
    <property type="entry name" value="Glyoxalase/Bleomycin resistance protein/Dihydroxybiphenyl dioxygenase"/>
    <property type="match status" value="1"/>
</dbReference>
<dbReference type="Pfam" id="PF00903">
    <property type="entry name" value="Glyoxalase"/>
    <property type="match status" value="1"/>
</dbReference>
<feature type="domain" description="VOC" evidence="2">
    <location>
        <begin position="4"/>
        <end position="133"/>
    </location>
</feature>
<evidence type="ECO:0000256" key="1">
    <source>
        <dbReference type="ARBA" id="ARBA00022723"/>
    </source>
</evidence>
<dbReference type="InterPro" id="IPR037523">
    <property type="entry name" value="VOC_core"/>
</dbReference>
<dbReference type="InterPro" id="IPR051785">
    <property type="entry name" value="MMCE/EMCE_epimerase"/>
</dbReference>
<sequence>MNISLQSSPINVTDIDAAVGFYRDVLGLEITLDVSYEGNRWVTLGLAGQPGLGLVLFETDAGRSPEDGEALARLVAKGAMPPVILTTPDLDAVYRKVLDSGVDVLEEPTQKEWGPRDFGLRDPSGNMLRIAEAPAAA</sequence>
<reference evidence="4" key="1">
    <citation type="journal article" date="2019" name="Int. J. Syst. Evol. Microbiol.">
        <title>The Global Catalogue of Microorganisms (GCM) 10K type strain sequencing project: providing services to taxonomists for standard genome sequencing and annotation.</title>
        <authorList>
            <consortium name="The Broad Institute Genomics Platform"/>
            <consortium name="The Broad Institute Genome Sequencing Center for Infectious Disease"/>
            <person name="Wu L."/>
            <person name="Ma J."/>
        </authorList>
    </citation>
    <scope>NUCLEOTIDE SEQUENCE [LARGE SCALE GENOMIC DNA]</scope>
    <source>
        <strain evidence="4">JCM 16961</strain>
    </source>
</reference>
<dbReference type="Proteomes" id="UP001501536">
    <property type="component" value="Unassembled WGS sequence"/>
</dbReference>
<dbReference type="RefSeq" id="WP_344885166.1">
    <property type="nucleotide sequence ID" value="NZ_BAABCJ010000006.1"/>
</dbReference>
<dbReference type="PANTHER" id="PTHR43048:SF4">
    <property type="entry name" value="RING-CLEAVING DIOXYGENASE-RELATED"/>
    <property type="match status" value="1"/>
</dbReference>
<keyword evidence="4" id="KW-1185">Reference proteome</keyword>
<dbReference type="PANTHER" id="PTHR43048">
    <property type="entry name" value="METHYLMALONYL-COA EPIMERASE"/>
    <property type="match status" value="1"/>
</dbReference>
<proteinExistence type="predicted"/>
<keyword evidence="1" id="KW-0479">Metal-binding</keyword>
<dbReference type="PROSITE" id="PS51819">
    <property type="entry name" value="VOC"/>
    <property type="match status" value="1"/>
</dbReference>
<dbReference type="InterPro" id="IPR029068">
    <property type="entry name" value="Glyas_Bleomycin-R_OHBP_Dase"/>
</dbReference>
<dbReference type="EMBL" id="BAABCJ010000006">
    <property type="protein sequence ID" value="GAA3710211.1"/>
    <property type="molecule type" value="Genomic_DNA"/>
</dbReference>